<evidence type="ECO:0000313" key="1">
    <source>
        <dbReference type="EMBL" id="GCE96688.1"/>
    </source>
</evidence>
<dbReference type="EMBL" id="BIMW01000233">
    <property type="protein sequence ID" value="GCE96688.1"/>
    <property type="molecule type" value="Genomic_DNA"/>
</dbReference>
<dbReference type="Proteomes" id="UP000326169">
    <property type="component" value="Unassembled WGS sequence"/>
</dbReference>
<evidence type="ECO:0008006" key="3">
    <source>
        <dbReference type="Google" id="ProtNLM"/>
    </source>
</evidence>
<protein>
    <recommendedName>
        <fullName evidence="3">Transposase</fullName>
    </recommendedName>
</protein>
<keyword evidence="2" id="KW-1185">Reference proteome</keyword>
<name>A0A5M3TF70_LIMPL</name>
<reference evidence="1 2" key="1">
    <citation type="journal article" date="2019" name="J Genomics">
        <title>The Draft Genome of a Hydrogen-producing Cyanobacterium, Arthrospira platensis NIES-46.</title>
        <authorList>
            <person name="Suzuki S."/>
            <person name="Yamaguchi H."/>
            <person name="Kawachi M."/>
        </authorList>
    </citation>
    <scope>NUCLEOTIDE SEQUENCE [LARGE SCALE GENOMIC DNA]</scope>
    <source>
        <strain evidence="1 2">NIES-46</strain>
    </source>
</reference>
<proteinExistence type="predicted"/>
<accession>A0A5M3TF70</accession>
<organism evidence="1 2">
    <name type="scientific">Limnospira platensis NIES-46</name>
    <dbReference type="NCBI Taxonomy" id="1236695"/>
    <lineage>
        <taxon>Bacteria</taxon>
        <taxon>Bacillati</taxon>
        <taxon>Cyanobacteriota</taxon>
        <taxon>Cyanophyceae</taxon>
        <taxon>Oscillatoriophycideae</taxon>
        <taxon>Oscillatoriales</taxon>
        <taxon>Sirenicapillariaceae</taxon>
        <taxon>Limnospira</taxon>
    </lineage>
</organism>
<comment type="caution">
    <text evidence="1">The sequence shown here is derived from an EMBL/GenBank/DDBJ whole genome shotgun (WGS) entry which is preliminary data.</text>
</comment>
<gene>
    <name evidence="1" type="ORF">NIES46_47600</name>
</gene>
<evidence type="ECO:0000313" key="2">
    <source>
        <dbReference type="Proteomes" id="UP000326169"/>
    </source>
</evidence>
<sequence length="60" mass="6964">MPNALDISESNWFKVYELNFRIEDDSYTVLKNYLTFLAVNLSGYYLTLTVYPCTGKWQGG</sequence>